<evidence type="ECO:0000259" key="14">
    <source>
        <dbReference type="Pfam" id="PF01058"/>
    </source>
</evidence>
<organism evidence="16 17">
    <name type="scientific">Anaerobacterium chartisolvens</name>
    <dbReference type="NCBI Taxonomy" id="1297424"/>
    <lineage>
        <taxon>Bacteria</taxon>
        <taxon>Bacillati</taxon>
        <taxon>Bacillota</taxon>
        <taxon>Clostridia</taxon>
        <taxon>Eubacteriales</taxon>
        <taxon>Oscillospiraceae</taxon>
        <taxon>Anaerobacterium</taxon>
    </lineage>
</organism>
<dbReference type="PANTHER" id="PTHR30013:SF7">
    <property type="entry name" value="HYDROGENASE-2 SMALL CHAIN"/>
    <property type="match status" value="1"/>
</dbReference>
<dbReference type="InterPro" id="IPR037024">
    <property type="entry name" value="NiFe_Hase_small_N_sf"/>
</dbReference>
<evidence type="ECO:0000256" key="5">
    <source>
        <dbReference type="ARBA" id="ARBA00011771"/>
    </source>
</evidence>
<keyword evidence="17" id="KW-1185">Reference proteome</keyword>
<comment type="subcellular location">
    <subcellularLocation>
        <location evidence="3">Cell envelope</location>
    </subcellularLocation>
</comment>
<evidence type="ECO:0000256" key="6">
    <source>
        <dbReference type="ARBA" id="ARBA00022485"/>
    </source>
</evidence>
<evidence type="ECO:0000256" key="10">
    <source>
        <dbReference type="ARBA" id="ARBA00023004"/>
    </source>
</evidence>
<evidence type="ECO:0000256" key="8">
    <source>
        <dbReference type="ARBA" id="ARBA00022729"/>
    </source>
</evidence>
<name>A0A369BG83_9FIRM</name>
<dbReference type="RefSeq" id="WP_242987387.1">
    <property type="nucleotide sequence ID" value="NZ_QPJT01000003.1"/>
</dbReference>
<keyword evidence="10 13" id="KW-0408">Iron</keyword>
<evidence type="ECO:0000256" key="7">
    <source>
        <dbReference type="ARBA" id="ARBA00022723"/>
    </source>
</evidence>
<dbReference type="GO" id="GO:0009061">
    <property type="term" value="P:anaerobic respiration"/>
    <property type="evidence" value="ECO:0007669"/>
    <property type="project" value="TreeGrafter"/>
</dbReference>
<dbReference type="PIRSF" id="PIRSF000310">
    <property type="entry name" value="NiFe_hyd_ssu"/>
    <property type="match status" value="1"/>
</dbReference>
<dbReference type="AlphaFoldDB" id="A0A369BG83"/>
<comment type="cofactor">
    <cofactor evidence="1">
        <name>[3Fe-4S] cluster</name>
        <dbReference type="ChEBI" id="CHEBI:21137"/>
    </cofactor>
</comment>
<feature type="domain" description="Cytochrome-c3 hydrogenase C-terminal" evidence="15">
    <location>
        <begin position="214"/>
        <end position="291"/>
    </location>
</feature>
<evidence type="ECO:0000256" key="1">
    <source>
        <dbReference type="ARBA" id="ARBA00001927"/>
    </source>
</evidence>
<dbReference type="SUPFAM" id="SSF56770">
    <property type="entry name" value="HydA/Nqo6-like"/>
    <property type="match status" value="1"/>
</dbReference>
<feature type="binding site" evidence="13">
    <location>
        <position position="222"/>
    </location>
    <ligand>
        <name>[4Fe-4S] cluster</name>
        <dbReference type="ChEBI" id="CHEBI:49883"/>
        <label>2</label>
    </ligand>
</feature>
<dbReference type="GO" id="GO:0008901">
    <property type="term" value="F:ferredoxin hydrogenase activity"/>
    <property type="evidence" value="ECO:0007669"/>
    <property type="project" value="InterPro"/>
</dbReference>
<dbReference type="Gene3D" id="3.40.50.700">
    <property type="entry name" value="NADH:ubiquinone oxidoreductase-like, 20kDa subunit"/>
    <property type="match status" value="1"/>
</dbReference>
<dbReference type="PANTHER" id="PTHR30013">
    <property type="entry name" value="NIFE / NIFESE HYDROGENASE SMALL SUBUNIT FAMILY MEMBER"/>
    <property type="match status" value="1"/>
</dbReference>
<feature type="binding site" evidence="13">
    <location>
        <position position="219"/>
    </location>
    <ligand>
        <name>[4Fe-4S] cluster</name>
        <dbReference type="ChEBI" id="CHEBI:49883"/>
        <label>2</label>
    </ligand>
</feature>
<evidence type="ECO:0000256" key="13">
    <source>
        <dbReference type="PIRSR" id="PIRSR000310-1"/>
    </source>
</evidence>
<evidence type="ECO:0000256" key="9">
    <source>
        <dbReference type="ARBA" id="ARBA00023002"/>
    </source>
</evidence>
<dbReference type="GO" id="GO:0009055">
    <property type="term" value="F:electron transfer activity"/>
    <property type="evidence" value="ECO:0007669"/>
    <property type="project" value="TreeGrafter"/>
</dbReference>
<feature type="binding site" evidence="13">
    <location>
        <position position="276"/>
    </location>
    <ligand>
        <name>[3Fe-4S] cluster</name>
        <dbReference type="ChEBI" id="CHEBI:21137"/>
    </ligand>
</feature>
<evidence type="ECO:0000256" key="11">
    <source>
        <dbReference type="ARBA" id="ARBA00023014"/>
    </source>
</evidence>
<feature type="binding site" evidence="13">
    <location>
        <position position="49"/>
    </location>
    <ligand>
        <name>[4Fe-4S] cluster</name>
        <dbReference type="ChEBI" id="CHEBI:49883"/>
        <label>1</label>
    </ligand>
</feature>
<keyword evidence="7 13" id="KW-0479">Metal-binding</keyword>
<dbReference type="GO" id="GO:0009375">
    <property type="term" value="C:ferredoxin hydrogenase complex"/>
    <property type="evidence" value="ECO:0007669"/>
    <property type="project" value="InterPro"/>
</dbReference>
<keyword evidence="12 13" id="KW-0003">3Fe-4S</keyword>
<dbReference type="Pfam" id="PF01058">
    <property type="entry name" value="Oxidored_q6"/>
    <property type="match status" value="1"/>
</dbReference>
<feature type="binding site" evidence="13">
    <location>
        <position position="257"/>
    </location>
    <ligand>
        <name>[3Fe-4S] cluster</name>
        <dbReference type="ChEBI" id="CHEBI:21137"/>
    </ligand>
</feature>
<sequence>MNTSNGSITCPEYKARLNTAASLVETVKTQIRQDVLRKRNLVWLELTGCSGNIISLLDGSNPDFKYLISQMTHFIYNNSLLASEGQNAMEQLFSIPGSDYILAVEGAVATKNNGLYNIIGRLNGKWITALEAVKTLGEKAAHVIAIGACATHGGVSAARPNPAKCVSVQSVLNRKVIKLPGCPCHPDWFMGTIAHILLYGQPELDSRDRPLLFYSTLIHDRCPRRSYFDKGIFAEKLGDKTCMFKLGCRGPVTRIDCPIRQWNQYVNWPIEDDTPCIGCAQFGFPDAMEPFISYNITRGVKK</sequence>
<comment type="cofactor">
    <cofactor evidence="2">
        <name>[4Fe-4S] cluster</name>
        <dbReference type="ChEBI" id="CHEBI:49883"/>
    </cofactor>
</comment>
<accession>A0A369BG83</accession>
<dbReference type="PRINTS" id="PR00614">
    <property type="entry name" value="NIHGNASESMLL"/>
</dbReference>
<keyword evidence="6 13" id="KW-0004">4Fe-4S</keyword>
<comment type="similarity">
    <text evidence="4">Belongs to the [NiFe]/[NiFeSe] hydrogenase small subunit family.</text>
</comment>
<feature type="binding site" evidence="13">
    <location>
        <position position="149"/>
    </location>
    <ligand>
        <name>[4Fe-4S] cluster</name>
        <dbReference type="ChEBI" id="CHEBI:49883"/>
        <label>1</label>
    </ligand>
</feature>
<evidence type="ECO:0000259" key="15">
    <source>
        <dbReference type="Pfam" id="PF14720"/>
    </source>
</evidence>
<dbReference type="InterPro" id="IPR037148">
    <property type="entry name" value="NiFe-Hase_small_C_sf"/>
</dbReference>
<evidence type="ECO:0000256" key="4">
    <source>
        <dbReference type="ARBA" id="ARBA00006605"/>
    </source>
</evidence>
<dbReference type="GO" id="GO:0016020">
    <property type="term" value="C:membrane"/>
    <property type="evidence" value="ECO:0007669"/>
    <property type="project" value="TreeGrafter"/>
</dbReference>
<comment type="subunit">
    <text evidence="5">Heterodimer of a large and a small subunit.</text>
</comment>
<evidence type="ECO:0000313" key="16">
    <source>
        <dbReference type="EMBL" id="RCX19487.1"/>
    </source>
</evidence>
<keyword evidence="8" id="KW-0732">Signal</keyword>
<dbReference type="Proteomes" id="UP000253034">
    <property type="component" value="Unassembled WGS sequence"/>
</dbReference>
<gene>
    <name evidence="16" type="ORF">DFR58_103234</name>
</gene>
<dbReference type="GO" id="GO:0046872">
    <property type="term" value="F:metal ion binding"/>
    <property type="evidence" value="ECO:0007669"/>
    <property type="project" value="UniProtKB-KW"/>
</dbReference>
<reference evidence="16 17" key="1">
    <citation type="submission" date="2018-07" db="EMBL/GenBank/DDBJ databases">
        <title>Genomic Encyclopedia of Type Strains, Phase IV (KMG-IV): sequencing the most valuable type-strain genomes for metagenomic binning, comparative biology and taxonomic classification.</title>
        <authorList>
            <person name="Goeker M."/>
        </authorList>
    </citation>
    <scope>NUCLEOTIDE SEQUENCE [LARGE SCALE GENOMIC DNA]</scope>
    <source>
        <strain evidence="16 17">DSM 27016</strain>
    </source>
</reference>
<dbReference type="GO" id="GO:0051538">
    <property type="term" value="F:3 iron, 4 sulfur cluster binding"/>
    <property type="evidence" value="ECO:0007669"/>
    <property type="project" value="UniProtKB-KW"/>
</dbReference>
<protein>
    <submittedName>
        <fullName evidence="16">Hydrogenase small subunit</fullName>
    </submittedName>
</protein>
<evidence type="ECO:0000256" key="3">
    <source>
        <dbReference type="ARBA" id="ARBA00004196"/>
    </source>
</evidence>
<feature type="domain" description="NADH:ubiquinone oxidoreductase-like 20kDa subunit" evidence="14">
    <location>
        <begin position="49"/>
        <end position="196"/>
    </location>
</feature>
<comment type="caution">
    <text evidence="16">The sequence shown here is derived from an EMBL/GenBank/DDBJ whole genome shotgun (WGS) entry which is preliminary data.</text>
</comment>
<dbReference type="InterPro" id="IPR027394">
    <property type="entry name" value="Cytochrome-c3_hydrogenase_C"/>
</dbReference>
<evidence type="ECO:0000256" key="12">
    <source>
        <dbReference type="ARBA" id="ARBA00023291"/>
    </source>
</evidence>
<dbReference type="Gene3D" id="4.10.480.10">
    <property type="entry name" value="Cytochrome-c3 hydrogenase, C-terminal domain"/>
    <property type="match status" value="1"/>
</dbReference>
<evidence type="ECO:0000256" key="2">
    <source>
        <dbReference type="ARBA" id="ARBA00001966"/>
    </source>
</evidence>
<dbReference type="NCBIfam" id="TIGR00391">
    <property type="entry name" value="hydA"/>
    <property type="match status" value="1"/>
</dbReference>
<feature type="binding site" evidence="13">
    <location>
        <position position="242"/>
    </location>
    <ligand>
        <name>[4Fe-4S] cluster</name>
        <dbReference type="ChEBI" id="CHEBI:49883"/>
        <label>2</label>
    </ligand>
</feature>
<proteinExistence type="inferred from homology"/>
<dbReference type="Pfam" id="PF14720">
    <property type="entry name" value="NiFe_hyd_SSU_C"/>
    <property type="match status" value="1"/>
</dbReference>
<feature type="binding site" evidence="13">
    <location>
        <position position="182"/>
    </location>
    <ligand>
        <name>[4Fe-4S] cluster</name>
        <dbReference type="ChEBI" id="CHEBI:49883"/>
        <label>1</label>
    </ligand>
</feature>
<evidence type="ECO:0000313" key="17">
    <source>
        <dbReference type="Proteomes" id="UP000253034"/>
    </source>
</evidence>
<dbReference type="GO" id="GO:0051539">
    <property type="term" value="F:4 iron, 4 sulfur cluster binding"/>
    <property type="evidence" value="ECO:0007669"/>
    <property type="project" value="UniProtKB-KW"/>
</dbReference>
<dbReference type="EMBL" id="QPJT01000003">
    <property type="protein sequence ID" value="RCX19487.1"/>
    <property type="molecule type" value="Genomic_DNA"/>
</dbReference>
<feature type="binding site" evidence="13">
    <location>
        <position position="279"/>
    </location>
    <ligand>
        <name>[3Fe-4S] cluster</name>
        <dbReference type="ChEBI" id="CHEBI:21137"/>
    </ligand>
</feature>
<dbReference type="GO" id="GO:0044569">
    <property type="term" value="C:[Ni-Fe] hydrogenase complex"/>
    <property type="evidence" value="ECO:0007669"/>
    <property type="project" value="TreeGrafter"/>
</dbReference>
<dbReference type="InterPro" id="IPR001821">
    <property type="entry name" value="NiFe_hydrogenase_ssu"/>
</dbReference>
<feature type="binding site" evidence="13">
    <location>
        <position position="248"/>
    </location>
    <ligand>
        <name>[4Fe-4S] cluster</name>
        <dbReference type="ChEBI" id="CHEBI:49883"/>
        <label>2</label>
    </ligand>
</feature>
<dbReference type="InterPro" id="IPR006137">
    <property type="entry name" value="NADH_UbQ_OxRdtase-like_20kDa"/>
</dbReference>
<keyword evidence="9" id="KW-0560">Oxidoreductase</keyword>
<keyword evidence="11 13" id="KW-0411">Iron-sulfur</keyword>
<dbReference type="GO" id="GO:0030313">
    <property type="term" value="C:cell envelope"/>
    <property type="evidence" value="ECO:0007669"/>
    <property type="project" value="UniProtKB-SubCell"/>
</dbReference>